<comment type="caution">
    <text evidence="2">The sequence shown here is derived from an EMBL/GenBank/DDBJ whole genome shotgun (WGS) entry which is preliminary data.</text>
</comment>
<dbReference type="CDD" id="cd06661">
    <property type="entry name" value="GGCT_like"/>
    <property type="match status" value="1"/>
</dbReference>
<keyword evidence="3" id="KW-1185">Reference proteome</keyword>
<dbReference type="Gene3D" id="3.10.490.10">
    <property type="entry name" value="Gamma-glutamyl cyclotransferase-like"/>
    <property type="match status" value="1"/>
</dbReference>
<dbReference type="InterPro" id="IPR036568">
    <property type="entry name" value="GGCT-like_sf"/>
</dbReference>
<dbReference type="RefSeq" id="WP_277898769.1">
    <property type="nucleotide sequence ID" value="NZ_JAPMUA010000001.1"/>
</dbReference>
<proteinExistence type="predicted"/>
<gene>
    <name evidence="2" type="ORF">OSR52_04090</name>
</gene>
<dbReference type="InterPro" id="IPR013024">
    <property type="entry name" value="GGCT-like"/>
</dbReference>
<reference evidence="2" key="1">
    <citation type="submission" date="2022-11" db="EMBL/GenBank/DDBJ databases">
        <title>High-quality draft genome sequence of Galbibacter sp. strain CMA-7.</title>
        <authorList>
            <person name="Wei L."/>
            <person name="Dong C."/>
            <person name="Shao Z."/>
        </authorList>
    </citation>
    <scope>NUCLEOTIDE SEQUENCE</scope>
    <source>
        <strain evidence="2">CMA-7</strain>
    </source>
</reference>
<feature type="domain" description="Gamma-glutamylcyclotransferase AIG2-like" evidence="1">
    <location>
        <begin position="3"/>
        <end position="125"/>
    </location>
</feature>
<sequence length="131" mass="14900">MHVFVYGTLMRGFYNTFAQNLHTNATYIGKGQASGRLYDLGAFPGAVFDASADLKIKGEVYYVEKNVKSIMDSLDTYEGINDPEFDYYEKREAIILVNNTKIKALVYHLKIAVDTFTLIENGDYLEFLSKK</sequence>
<name>A0ABT6FPP6_9FLAO</name>
<dbReference type="Proteomes" id="UP001153642">
    <property type="component" value="Unassembled WGS sequence"/>
</dbReference>
<dbReference type="EMBL" id="JAPMUA010000001">
    <property type="protein sequence ID" value="MDG3585039.1"/>
    <property type="molecule type" value="Genomic_DNA"/>
</dbReference>
<evidence type="ECO:0000313" key="3">
    <source>
        <dbReference type="Proteomes" id="UP001153642"/>
    </source>
</evidence>
<protein>
    <submittedName>
        <fullName evidence="2">Gamma-glutamylcyclotransferase</fullName>
    </submittedName>
</protein>
<evidence type="ECO:0000259" key="1">
    <source>
        <dbReference type="Pfam" id="PF06094"/>
    </source>
</evidence>
<organism evidence="2 3">
    <name type="scientific">Galbibacter pacificus</name>
    <dbReference type="NCBI Taxonomy" id="2996052"/>
    <lineage>
        <taxon>Bacteria</taxon>
        <taxon>Pseudomonadati</taxon>
        <taxon>Bacteroidota</taxon>
        <taxon>Flavobacteriia</taxon>
        <taxon>Flavobacteriales</taxon>
        <taxon>Flavobacteriaceae</taxon>
        <taxon>Galbibacter</taxon>
    </lineage>
</organism>
<accession>A0ABT6FPP6</accession>
<evidence type="ECO:0000313" key="2">
    <source>
        <dbReference type="EMBL" id="MDG3585039.1"/>
    </source>
</evidence>
<dbReference type="Pfam" id="PF06094">
    <property type="entry name" value="GGACT"/>
    <property type="match status" value="1"/>
</dbReference>
<dbReference type="InterPro" id="IPR009288">
    <property type="entry name" value="AIG2-like_dom"/>
</dbReference>
<dbReference type="SUPFAM" id="SSF110857">
    <property type="entry name" value="Gamma-glutamyl cyclotransferase-like"/>
    <property type="match status" value="1"/>
</dbReference>